<dbReference type="InterPro" id="IPR058280">
    <property type="entry name" value="DUF7974"/>
</dbReference>
<proteinExistence type="predicted"/>
<evidence type="ECO:0000313" key="4">
    <source>
        <dbReference type="Proteomes" id="UP000011599"/>
    </source>
</evidence>
<dbReference type="PATRIC" id="fig|1114856.3.peg.4729"/>
<dbReference type="OrthoDB" id="196304at2157"/>
<dbReference type="EMBL" id="AOHW01000054">
    <property type="protein sequence ID" value="ELY35846.1"/>
    <property type="molecule type" value="Genomic_DNA"/>
</dbReference>
<dbReference type="Proteomes" id="UP000011599">
    <property type="component" value="Unassembled WGS sequence"/>
</dbReference>
<dbReference type="eggNOG" id="arCOG09081">
    <property type="taxonomic scope" value="Archaea"/>
</dbReference>
<sequence length="181" mass="20697">MVGPQPRDERGTDADDEFGLRTDDSRYTIATFLTALVPTALARRSIAVSIDTDRDVYELDEPVEITVDFENRFPLPVSIPTPRQRRWGWTFDGELEASDERRYTRSRPSEFRFGGGERKQVTFTWNGRLERTTDRGMDESIVPDPGEYELRAFVATEDGVFQPSDATTIRLERSSSGSRHQ</sequence>
<organism evidence="3 4">
    <name type="scientific">Natronorubrum tibetense GA33</name>
    <dbReference type="NCBI Taxonomy" id="1114856"/>
    <lineage>
        <taxon>Archaea</taxon>
        <taxon>Methanobacteriati</taxon>
        <taxon>Methanobacteriota</taxon>
        <taxon>Stenosarchaea group</taxon>
        <taxon>Halobacteria</taxon>
        <taxon>Halobacteriales</taxon>
        <taxon>Natrialbaceae</taxon>
        <taxon>Natronorubrum</taxon>
    </lineage>
</organism>
<evidence type="ECO:0000313" key="3">
    <source>
        <dbReference type="EMBL" id="ELY35846.1"/>
    </source>
</evidence>
<feature type="domain" description="DUF7974" evidence="2">
    <location>
        <begin position="35"/>
        <end position="171"/>
    </location>
</feature>
<dbReference type="RefSeq" id="WP_006092878.1">
    <property type="nucleotide sequence ID" value="NZ_AOHW01000054.1"/>
</dbReference>
<accession>L9VFL3</accession>
<evidence type="ECO:0000259" key="2">
    <source>
        <dbReference type="Pfam" id="PF25929"/>
    </source>
</evidence>
<name>L9VFL3_9EURY</name>
<reference evidence="3 4" key="1">
    <citation type="journal article" date="2014" name="PLoS Genet.">
        <title>Phylogenetically driven sequencing of extremely halophilic archaea reveals strategies for static and dynamic osmo-response.</title>
        <authorList>
            <person name="Becker E.A."/>
            <person name="Seitzer P.M."/>
            <person name="Tritt A."/>
            <person name="Larsen D."/>
            <person name="Krusor M."/>
            <person name="Yao A.I."/>
            <person name="Wu D."/>
            <person name="Madern D."/>
            <person name="Eisen J.A."/>
            <person name="Darling A.E."/>
            <person name="Facciotti M.T."/>
        </authorList>
    </citation>
    <scope>NUCLEOTIDE SEQUENCE [LARGE SCALE GENOMIC DNA]</scope>
    <source>
        <strain evidence="3 4">GA33</strain>
    </source>
</reference>
<gene>
    <name evidence="3" type="ORF">C496_22871</name>
</gene>
<feature type="region of interest" description="Disordered" evidence="1">
    <location>
        <begin position="1"/>
        <end position="20"/>
    </location>
</feature>
<protein>
    <recommendedName>
        <fullName evidence="2">DUF7974 domain-containing protein</fullName>
    </recommendedName>
</protein>
<comment type="caution">
    <text evidence="3">The sequence shown here is derived from an EMBL/GenBank/DDBJ whole genome shotgun (WGS) entry which is preliminary data.</text>
</comment>
<evidence type="ECO:0000256" key="1">
    <source>
        <dbReference type="SAM" id="MobiDB-lite"/>
    </source>
</evidence>
<keyword evidence="4" id="KW-1185">Reference proteome</keyword>
<dbReference type="AlphaFoldDB" id="L9VFL3"/>
<dbReference type="Pfam" id="PF25929">
    <property type="entry name" value="DUF7974"/>
    <property type="match status" value="1"/>
</dbReference>